<dbReference type="SUPFAM" id="SSF51182">
    <property type="entry name" value="RmlC-like cupins"/>
    <property type="match status" value="1"/>
</dbReference>
<dbReference type="AlphaFoldDB" id="A0A4R3MBW1"/>
<protein>
    <submittedName>
        <fullName evidence="1">Putative metal-dependent enzyme (Double-stranded beta helix superfamily)</fullName>
    </submittedName>
</protein>
<dbReference type="RefSeq" id="WP_132579548.1">
    <property type="nucleotide sequence ID" value="NZ_SMAJ01000001.1"/>
</dbReference>
<evidence type="ECO:0000313" key="2">
    <source>
        <dbReference type="Proteomes" id="UP000295525"/>
    </source>
</evidence>
<organism evidence="1 2">
    <name type="scientific">Paralcaligenes ureilyticus</name>
    <dbReference type="NCBI Taxonomy" id="627131"/>
    <lineage>
        <taxon>Bacteria</taxon>
        <taxon>Pseudomonadati</taxon>
        <taxon>Pseudomonadota</taxon>
        <taxon>Betaproteobacteria</taxon>
        <taxon>Burkholderiales</taxon>
        <taxon>Alcaligenaceae</taxon>
        <taxon>Paralcaligenes</taxon>
    </lineage>
</organism>
<keyword evidence="2" id="KW-1185">Reference proteome</keyword>
<dbReference type="EMBL" id="SMAJ01000001">
    <property type="protein sequence ID" value="TCT11154.1"/>
    <property type="molecule type" value="Genomic_DNA"/>
</dbReference>
<accession>A0A4R3MBW1</accession>
<dbReference type="Proteomes" id="UP000295525">
    <property type="component" value="Unassembled WGS sequence"/>
</dbReference>
<gene>
    <name evidence="1" type="ORF">EDC26_101382</name>
</gene>
<dbReference type="Gene3D" id="2.60.120.10">
    <property type="entry name" value="Jelly Rolls"/>
    <property type="match status" value="1"/>
</dbReference>
<name>A0A4R3MBW1_9BURK</name>
<dbReference type="OrthoDB" id="7059163at2"/>
<reference evidence="1 2" key="1">
    <citation type="submission" date="2019-03" db="EMBL/GenBank/DDBJ databases">
        <title>Genomic Encyclopedia of Type Strains, Phase IV (KMG-IV): sequencing the most valuable type-strain genomes for metagenomic binning, comparative biology and taxonomic classification.</title>
        <authorList>
            <person name="Goeker M."/>
        </authorList>
    </citation>
    <scope>NUCLEOTIDE SEQUENCE [LARGE SCALE GENOMIC DNA]</scope>
    <source>
        <strain evidence="1 2">DSM 24591</strain>
    </source>
</reference>
<comment type="caution">
    <text evidence="1">The sequence shown here is derived from an EMBL/GenBank/DDBJ whole genome shotgun (WGS) entry which is preliminary data.</text>
</comment>
<evidence type="ECO:0000313" key="1">
    <source>
        <dbReference type="EMBL" id="TCT11154.1"/>
    </source>
</evidence>
<proteinExistence type="predicted"/>
<dbReference type="InterPro" id="IPR014710">
    <property type="entry name" value="RmlC-like_jellyroll"/>
</dbReference>
<sequence>MNHAIERTTAVSHLIDTAKRAGASPMTREKLDVILKALIDVAAHKEWWSNDDYPEPVDGELQSRYLVHEEPDNTYALYLNVMKPGKAIVPHNHTTWACIAAVRGTETNYVYDRVDDKSKPGVARLSLVKEQPVSPGGGIALMADDIHAVRIEDESGIRHLHMYGVALEMLKERVAFDTENDTYKLMSIGVKTVRSPA</sequence>
<dbReference type="InterPro" id="IPR011051">
    <property type="entry name" value="RmlC_Cupin_sf"/>
</dbReference>